<feature type="non-terminal residue" evidence="3">
    <location>
        <position position="128"/>
    </location>
</feature>
<evidence type="ECO:0000256" key="2">
    <source>
        <dbReference type="SAM" id="SignalP"/>
    </source>
</evidence>
<keyword evidence="2" id="KW-0732">Signal</keyword>
<reference evidence="3" key="1">
    <citation type="submission" date="2021-06" db="EMBL/GenBank/DDBJ databases">
        <authorList>
            <person name="Hodson N. C."/>
            <person name="Mongue J. A."/>
            <person name="Jaron S. K."/>
        </authorList>
    </citation>
    <scope>NUCLEOTIDE SEQUENCE</scope>
</reference>
<feature type="chain" id="PRO_5035228718" description="Secreted protein" evidence="2">
    <location>
        <begin position="28"/>
        <end position="128"/>
    </location>
</feature>
<comment type="caution">
    <text evidence="3">The sequence shown here is derived from an EMBL/GenBank/DDBJ whole genome shotgun (WGS) entry which is preliminary data.</text>
</comment>
<dbReference type="EMBL" id="CAJVCH010530336">
    <property type="protein sequence ID" value="CAG7823698.1"/>
    <property type="molecule type" value="Genomic_DNA"/>
</dbReference>
<feature type="compositionally biased region" description="Acidic residues" evidence="1">
    <location>
        <begin position="85"/>
        <end position="95"/>
    </location>
</feature>
<evidence type="ECO:0000313" key="4">
    <source>
        <dbReference type="Proteomes" id="UP000708208"/>
    </source>
</evidence>
<sequence length="128" mass="13723">MKSPMKLWVFTLLVATIVSQNFQSSSGLPVDKNGSNNVVLAIKNDEAKPAIMDTYIYNIKPPVSNIVMIAPLEDSHPNPTTQGLEEPEDPDDTIEDAGGPTNPSDSTEDPNESTTPWAKTTGGIVTIV</sequence>
<feature type="region of interest" description="Disordered" evidence="1">
    <location>
        <begin position="70"/>
        <end position="128"/>
    </location>
</feature>
<evidence type="ECO:0008006" key="5">
    <source>
        <dbReference type="Google" id="ProtNLM"/>
    </source>
</evidence>
<accession>A0A8J2L1I3</accession>
<evidence type="ECO:0000256" key="1">
    <source>
        <dbReference type="SAM" id="MobiDB-lite"/>
    </source>
</evidence>
<dbReference type="Proteomes" id="UP000708208">
    <property type="component" value="Unassembled WGS sequence"/>
</dbReference>
<dbReference type="AlphaFoldDB" id="A0A8J2L1I3"/>
<protein>
    <recommendedName>
        <fullName evidence="5">Secreted protein</fullName>
    </recommendedName>
</protein>
<organism evidence="3 4">
    <name type="scientific">Allacma fusca</name>
    <dbReference type="NCBI Taxonomy" id="39272"/>
    <lineage>
        <taxon>Eukaryota</taxon>
        <taxon>Metazoa</taxon>
        <taxon>Ecdysozoa</taxon>
        <taxon>Arthropoda</taxon>
        <taxon>Hexapoda</taxon>
        <taxon>Collembola</taxon>
        <taxon>Symphypleona</taxon>
        <taxon>Sminthuridae</taxon>
        <taxon>Allacma</taxon>
    </lineage>
</organism>
<keyword evidence="4" id="KW-1185">Reference proteome</keyword>
<proteinExistence type="predicted"/>
<gene>
    <name evidence="3" type="ORF">AFUS01_LOCUS33899</name>
</gene>
<name>A0A8J2L1I3_9HEXA</name>
<feature type="signal peptide" evidence="2">
    <location>
        <begin position="1"/>
        <end position="27"/>
    </location>
</feature>
<evidence type="ECO:0000313" key="3">
    <source>
        <dbReference type="EMBL" id="CAG7823698.1"/>
    </source>
</evidence>